<dbReference type="PANTHER" id="PTHR30575:SF0">
    <property type="entry name" value="XAA-ARG DIPEPTIDASE"/>
    <property type="match status" value="1"/>
</dbReference>
<reference evidence="3 4" key="1">
    <citation type="submission" date="2018-06" db="EMBL/GenBank/DDBJ databases">
        <authorList>
            <consortium name="Pathogen Informatics"/>
            <person name="Doyle S."/>
        </authorList>
    </citation>
    <scope>NUCLEOTIDE SEQUENCE [LARGE SCALE GENOMIC DNA]</scope>
    <source>
        <strain evidence="3 4">NCTC11088</strain>
    </source>
</reference>
<sequence>MKEKIFDKVENQKQSLTDMSDSIFDNPELCFNENFSSKLLEDYLEENGFKVQRGLGSLKTAFKATIGEEKENAYNVGLLCEYDALPMGHGCGHQMQGPAIVGAAVALKEEDLPFNLIVYGTPAEEGGGGKIKLLKEGFMKELDIALMMHGGPATQVDVKSMAMSSQKVIFHGKSAHSALKPEAGRSALDALLLAFQGIEFLREHVKEDTKMHYTILETPGPANVVPERAVAEFSLRSYNSKYLDEIVERFKKVVNGAAMMTETTVETEELKRLESKIPAYKLNDLLMENAKLIEAKNIKPAREKTGSSDFGNVTYILPGACIRVHFVPDGTVSHSQTFLDYGKSKEAHECVINAAKILAATVLDLKENDNIAKIKKDFEEYKSEM</sequence>
<gene>
    <name evidence="3" type="primary">abgB_2</name>
    <name evidence="3" type="ORF">NCTC11088_01100</name>
</gene>
<dbReference type="SUPFAM" id="SSF53187">
    <property type="entry name" value="Zn-dependent exopeptidases"/>
    <property type="match status" value="1"/>
</dbReference>
<dbReference type="SUPFAM" id="SSF55031">
    <property type="entry name" value="Bacterial exopeptidase dimerisation domain"/>
    <property type="match status" value="1"/>
</dbReference>
<dbReference type="Gene3D" id="3.30.70.360">
    <property type="match status" value="1"/>
</dbReference>
<dbReference type="Gene3D" id="3.40.630.10">
    <property type="entry name" value="Zn peptidases"/>
    <property type="match status" value="1"/>
</dbReference>
<dbReference type="GO" id="GO:0005737">
    <property type="term" value="C:cytoplasm"/>
    <property type="evidence" value="ECO:0007669"/>
    <property type="project" value="TreeGrafter"/>
</dbReference>
<dbReference type="InterPro" id="IPR017144">
    <property type="entry name" value="Xaa-Arg_dipeptidase"/>
</dbReference>
<dbReference type="InterPro" id="IPR011650">
    <property type="entry name" value="Peptidase_M20_dimer"/>
</dbReference>
<protein>
    <recommendedName>
        <fullName evidence="1">Peptidase M20 domain-containing protein 2</fullName>
    </recommendedName>
</protein>
<dbReference type="GO" id="GO:0016805">
    <property type="term" value="F:dipeptidase activity"/>
    <property type="evidence" value="ECO:0007669"/>
    <property type="project" value="InterPro"/>
</dbReference>
<dbReference type="Proteomes" id="UP000254777">
    <property type="component" value="Unassembled WGS sequence"/>
</dbReference>
<dbReference type="NCBIfam" id="TIGR01891">
    <property type="entry name" value="amidohydrolases"/>
    <property type="match status" value="1"/>
</dbReference>
<dbReference type="InterPro" id="IPR052030">
    <property type="entry name" value="Peptidase_M20/M20A_hydrolases"/>
</dbReference>
<evidence type="ECO:0000259" key="2">
    <source>
        <dbReference type="Pfam" id="PF07687"/>
    </source>
</evidence>
<organism evidence="3 4">
    <name type="scientific">Peptoniphilus indolicus</name>
    <dbReference type="NCBI Taxonomy" id="33030"/>
    <lineage>
        <taxon>Bacteria</taxon>
        <taxon>Bacillati</taxon>
        <taxon>Bacillota</taxon>
        <taxon>Tissierellia</taxon>
        <taxon>Tissierellales</taxon>
        <taxon>Peptoniphilaceae</taxon>
        <taxon>Peptoniphilus</taxon>
    </lineage>
</organism>
<proteinExistence type="inferred from homology"/>
<name>A0A379DCI7_9FIRM</name>
<dbReference type="InterPro" id="IPR036264">
    <property type="entry name" value="Bact_exopeptidase_dim_dom"/>
</dbReference>
<evidence type="ECO:0000313" key="3">
    <source>
        <dbReference type="EMBL" id="SUB75311.1"/>
    </source>
</evidence>
<evidence type="ECO:0000313" key="4">
    <source>
        <dbReference type="Proteomes" id="UP000254777"/>
    </source>
</evidence>
<dbReference type="PIRSF" id="PIRSF037226">
    <property type="entry name" value="Amidohydrolase_ACY1L2_prd"/>
    <property type="match status" value="1"/>
</dbReference>
<accession>A0A379DCI7</accession>
<dbReference type="PANTHER" id="PTHR30575">
    <property type="entry name" value="PEPTIDASE M20"/>
    <property type="match status" value="1"/>
</dbReference>
<dbReference type="GO" id="GO:0071713">
    <property type="term" value="F:para-aminobenzoyl-glutamate hydrolase activity"/>
    <property type="evidence" value="ECO:0007669"/>
    <property type="project" value="TreeGrafter"/>
</dbReference>
<dbReference type="Pfam" id="PF01546">
    <property type="entry name" value="Peptidase_M20"/>
    <property type="match status" value="1"/>
</dbReference>
<feature type="domain" description="Peptidase M20 dimerisation" evidence="2">
    <location>
        <begin position="167"/>
        <end position="256"/>
    </location>
</feature>
<dbReference type="InterPro" id="IPR017439">
    <property type="entry name" value="Amidohydrolase"/>
</dbReference>
<comment type="similarity">
    <text evidence="1">Belongs to the peptidase M20A family.</text>
</comment>
<dbReference type="Pfam" id="PF07687">
    <property type="entry name" value="M20_dimer"/>
    <property type="match status" value="1"/>
</dbReference>
<evidence type="ECO:0000256" key="1">
    <source>
        <dbReference type="PIRNR" id="PIRNR037226"/>
    </source>
</evidence>
<dbReference type="AlphaFoldDB" id="A0A379DCI7"/>
<dbReference type="InterPro" id="IPR002933">
    <property type="entry name" value="Peptidase_M20"/>
</dbReference>
<dbReference type="EMBL" id="UGTH01000001">
    <property type="protein sequence ID" value="SUB75311.1"/>
    <property type="molecule type" value="Genomic_DNA"/>
</dbReference>
<dbReference type="GO" id="GO:0046657">
    <property type="term" value="P:folic acid catabolic process"/>
    <property type="evidence" value="ECO:0007669"/>
    <property type="project" value="TreeGrafter"/>
</dbReference>
<dbReference type="RefSeq" id="WP_004820163.1">
    <property type="nucleotide sequence ID" value="NZ_UGTH01000001.1"/>
</dbReference>